<organism evidence="5 6">
    <name type="scientific">Sphaerotilus hippei</name>
    <dbReference type="NCBI Taxonomy" id="744406"/>
    <lineage>
        <taxon>Bacteria</taxon>
        <taxon>Pseudomonadati</taxon>
        <taxon>Pseudomonadota</taxon>
        <taxon>Betaproteobacteria</taxon>
        <taxon>Burkholderiales</taxon>
        <taxon>Sphaerotilaceae</taxon>
        <taxon>Sphaerotilus</taxon>
    </lineage>
</organism>
<proteinExistence type="inferred from homology"/>
<dbReference type="PANTHER" id="PTHR43179:SF12">
    <property type="entry name" value="GALACTOFURANOSYLTRANSFERASE GLFT2"/>
    <property type="match status" value="1"/>
</dbReference>
<dbReference type="EMBL" id="QJJS01000011">
    <property type="protein sequence ID" value="PXW94960.1"/>
    <property type="molecule type" value="Genomic_DNA"/>
</dbReference>
<accession>A0A318H9D6</accession>
<comment type="similarity">
    <text evidence="1">Belongs to the glycosyltransferase 2 family.</text>
</comment>
<gene>
    <name evidence="5" type="ORF">C7444_11143</name>
</gene>
<dbReference type="InterPro" id="IPR029044">
    <property type="entry name" value="Nucleotide-diphossugar_trans"/>
</dbReference>
<evidence type="ECO:0000256" key="1">
    <source>
        <dbReference type="ARBA" id="ARBA00006739"/>
    </source>
</evidence>
<evidence type="ECO:0000313" key="5">
    <source>
        <dbReference type="EMBL" id="PXW94960.1"/>
    </source>
</evidence>
<dbReference type="PANTHER" id="PTHR43179">
    <property type="entry name" value="RHAMNOSYLTRANSFERASE WBBL"/>
    <property type="match status" value="1"/>
</dbReference>
<dbReference type="Proteomes" id="UP000247811">
    <property type="component" value="Unassembled WGS sequence"/>
</dbReference>
<keyword evidence="6" id="KW-1185">Reference proteome</keyword>
<sequence>MNLSYGADHVTVVTVTYGDRAHLLDQMLRASMAEGVGHVIVVDNGAADDLATRLPREHGDRVSVVTLPSNQGSAPGFAAGLAEARRRGACWVLMLDDDNRLRPGALRRLLLRHEHEAARVPLDQLAVVAYRTRHLDQARAIPSIGMYGGSATSCLGFHVGDLPMKVFRRTPWGRRWERSRAVRPAVRIATAPYSGMLFHVSVLQRHGLPRADYVLYMDDIEFSSRLTRAGGALILVSDAPVDDVEESWHSEQDHGSAFGGLLHGAGDFRVYYHVRNCRHFESVERQGAGWLRRLNERVFMAILHHQAVRSGRIERFELIRQAMADGAAARLGVSTRFPLP</sequence>
<evidence type="ECO:0000256" key="3">
    <source>
        <dbReference type="ARBA" id="ARBA00022679"/>
    </source>
</evidence>
<dbReference type="SUPFAM" id="SSF53448">
    <property type="entry name" value="Nucleotide-diphospho-sugar transferases"/>
    <property type="match status" value="1"/>
</dbReference>
<feature type="domain" description="Glycosyltransferase 2-like" evidence="4">
    <location>
        <begin position="12"/>
        <end position="169"/>
    </location>
</feature>
<dbReference type="InterPro" id="IPR001173">
    <property type="entry name" value="Glyco_trans_2-like"/>
</dbReference>
<evidence type="ECO:0000259" key="4">
    <source>
        <dbReference type="Pfam" id="PF00535"/>
    </source>
</evidence>
<dbReference type="AlphaFoldDB" id="A0A318H9D6"/>
<reference evidence="5 6" key="1">
    <citation type="submission" date="2018-05" db="EMBL/GenBank/DDBJ databases">
        <title>Genomic Encyclopedia of Type Strains, Phase IV (KMG-IV): sequencing the most valuable type-strain genomes for metagenomic binning, comparative biology and taxonomic classification.</title>
        <authorList>
            <person name="Goeker M."/>
        </authorList>
    </citation>
    <scope>NUCLEOTIDE SEQUENCE [LARGE SCALE GENOMIC DNA]</scope>
    <source>
        <strain evidence="5 6">DSM 566</strain>
    </source>
</reference>
<dbReference type="GO" id="GO:0016757">
    <property type="term" value="F:glycosyltransferase activity"/>
    <property type="evidence" value="ECO:0007669"/>
    <property type="project" value="UniProtKB-KW"/>
</dbReference>
<evidence type="ECO:0000256" key="2">
    <source>
        <dbReference type="ARBA" id="ARBA00022676"/>
    </source>
</evidence>
<dbReference type="Pfam" id="PF00535">
    <property type="entry name" value="Glycos_transf_2"/>
    <property type="match status" value="1"/>
</dbReference>
<dbReference type="RefSeq" id="WP_170130741.1">
    <property type="nucleotide sequence ID" value="NZ_QJJS01000011.1"/>
</dbReference>
<keyword evidence="3 5" id="KW-0808">Transferase</keyword>
<name>A0A318H9D6_9BURK</name>
<protein>
    <submittedName>
        <fullName evidence="5">GT2 family glycosyltransferase</fullName>
    </submittedName>
</protein>
<keyword evidence="2" id="KW-0328">Glycosyltransferase</keyword>
<comment type="caution">
    <text evidence="5">The sequence shown here is derived from an EMBL/GenBank/DDBJ whole genome shotgun (WGS) entry which is preliminary data.</text>
</comment>
<evidence type="ECO:0000313" key="6">
    <source>
        <dbReference type="Proteomes" id="UP000247811"/>
    </source>
</evidence>
<dbReference type="Gene3D" id="3.90.550.10">
    <property type="entry name" value="Spore Coat Polysaccharide Biosynthesis Protein SpsA, Chain A"/>
    <property type="match status" value="1"/>
</dbReference>